<dbReference type="PANTHER" id="PTHR45566">
    <property type="entry name" value="HTH-TYPE TRANSCRIPTIONAL REGULATOR YHJB-RELATED"/>
    <property type="match status" value="1"/>
</dbReference>
<dbReference type="Pfam" id="PF00072">
    <property type="entry name" value="Response_reg"/>
    <property type="match status" value="1"/>
</dbReference>
<proteinExistence type="predicted"/>
<keyword evidence="3" id="KW-0238">DNA-binding</keyword>
<dbReference type="Proteomes" id="UP000315312">
    <property type="component" value="Unassembled WGS sequence"/>
</dbReference>
<gene>
    <name evidence="3" type="ORF">IP97_01204</name>
</gene>
<dbReference type="PANTHER" id="PTHR45566:SF1">
    <property type="entry name" value="HTH-TYPE TRANSCRIPTIONAL REGULATOR YHJB-RELATED"/>
    <property type="match status" value="1"/>
</dbReference>
<organism evidence="3 4">
    <name type="scientific">Flavobacterium cheniae</name>
    <dbReference type="NCBI Taxonomy" id="295428"/>
    <lineage>
        <taxon>Bacteria</taxon>
        <taxon>Pseudomonadati</taxon>
        <taxon>Bacteroidota</taxon>
        <taxon>Flavobacteriia</taxon>
        <taxon>Flavobacteriales</taxon>
        <taxon>Flavobacteriaceae</taxon>
        <taxon>Flavobacterium</taxon>
    </lineage>
</organism>
<accession>A0A562KJH7</accession>
<evidence type="ECO:0000313" key="4">
    <source>
        <dbReference type="Proteomes" id="UP000315312"/>
    </source>
</evidence>
<evidence type="ECO:0000313" key="3">
    <source>
        <dbReference type="EMBL" id="TWH95526.1"/>
    </source>
</evidence>
<dbReference type="RefSeq" id="WP_133607406.1">
    <property type="nucleotide sequence ID" value="NZ_SNZC01000001.1"/>
</dbReference>
<dbReference type="GO" id="GO:0003677">
    <property type="term" value="F:DNA binding"/>
    <property type="evidence" value="ECO:0007669"/>
    <property type="project" value="UniProtKB-KW"/>
</dbReference>
<feature type="domain" description="Response regulatory" evidence="2">
    <location>
        <begin position="4"/>
        <end position="132"/>
    </location>
</feature>
<dbReference type="InterPro" id="IPR051015">
    <property type="entry name" value="EvgA-like"/>
</dbReference>
<protein>
    <submittedName>
        <fullName evidence="3">DNA-binding NarL/FixJ family response regulator</fullName>
    </submittedName>
</protein>
<keyword evidence="1" id="KW-0597">Phosphoprotein</keyword>
<dbReference type="CDD" id="cd00156">
    <property type="entry name" value="REC"/>
    <property type="match status" value="1"/>
</dbReference>
<reference evidence="3 4" key="1">
    <citation type="journal article" date="2015" name="Stand. Genomic Sci.">
        <title>Genomic Encyclopedia of Bacterial and Archaeal Type Strains, Phase III: the genomes of soil and plant-associated and newly described type strains.</title>
        <authorList>
            <person name="Whitman W.B."/>
            <person name="Woyke T."/>
            <person name="Klenk H.P."/>
            <person name="Zhou Y."/>
            <person name="Lilburn T.G."/>
            <person name="Beck B.J."/>
            <person name="De Vos P."/>
            <person name="Vandamme P."/>
            <person name="Eisen J.A."/>
            <person name="Garrity G."/>
            <person name="Hugenholtz P."/>
            <person name="Kyrpides N.C."/>
        </authorList>
    </citation>
    <scope>NUCLEOTIDE SEQUENCE [LARGE SCALE GENOMIC DNA]</scope>
    <source>
        <strain evidence="3 4">CGMCC 1.6844</strain>
    </source>
</reference>
<comment type="caution">
    <text evidence="3">The sequence shown here is derived from an EMBL/GenBank/DDBJ whole genome shotgun (WGS) entry which is preliminary data.</text>
</comment>
<dbReference type="Gene3D" id="3.40.50.2300">
    <property type="match status" value="1"/>
</dbReference>
<evidence type="ECO:0000259" key="2">
    <source>
        <dbReference type="PROSITE" id="PS50110"/>
    </source>
</evidence>
<dbReference type="SUPFAM" id="SSF52172">
    <property type="entry name" value="CheY-like"/>
    <property type="match status" value="1"/>
</dbReference>
<sequence length="221" mass="24979">MFTKVLIAEDFDSINIALIQTLENMGVKEIEHAKYCDDALLKAKKAIQDKAPFDLLISDLSFETDYRTVSLTSGEELIAAIRKIQPEIPVLVYTVEDKTFVIKSLIEDVKINAFVHKGRNSISQLKTAMETILFGGTFISQNVAHALKEKSFNEIEDYDVEILSHLAKGVTIEEMEQLFKLKDIKPNSKSYIEKRVSKLKDIFKAKTTIHLISLSKDLGII</sequence>
<dbReference type="OrthoDB" id="659223at2"/>
<dbReference type="EMBL" id="VLKM01000004">
    <property type="protein sequence ID" value="TWH95526.1"/>
    <property type="molecule type" value="Genomic_DNA"/>
</dbReference>
<dbReference type="AlphaFoldDB" id="A0A562KJH7"/>
<evidence type="ECO:0000256" key="1">
    <source>
        <dbReference type="PROSITE-ProRule" id="PRU00169"/>
    </source>
</evidence>
<feature type="modified residue" description="4-aspartylphosphate" evidence="1">
    <location>
        <position position="59"/>
    </location>
</feature>
<keyword evidence="4" id="KW-1185">Reference proteome</keyword>
<dbReference type="GO" id="GO:0000160">
    <property type="term" value="P:phosphorelay signal transduction system"/>
    <property type="evidence" value="ECO:0007669"/>
    <property type="project" value="InterPro"/>
</dbReference>
<dbReference type="PROSITE" id="PS50110">
    <property type="entry name" value="RESPONSE_REGULATORY"/>
    <property type="match status" value="1"/>
</dbReference>
<dbReference type="InterPro" id="IPR011006">
    <property type="entry name" value="CheY-like_superfamily"/>
</dbReference>
<name>A0A562KJH7_9FLAO</name>
<dbReference type="InterPro" id="IPR001789">
    <property type="entry name" value="Sig_transdc_resp-reg_receiver"/>
</dbReference>